<dbReference type="SUPFAM" id="SSF48452">
    <property type="entry name" value="TPR-like"/>
    <property type="match status" value="1"/>
</dbReference>
<dbReference type="AlphaFoldDB" id="A0A5N5H9D6"/>
<dbReference type="EMBL" id="SMOL01000160">
    <property type="protein sequence ID" value="KAB2624619.1"/>
    <property type="molecule type" value="Genomic_DNA"/>
</dbReference>
<keyword evidence="3" id="KW-0677">Repeat</keyword>
<evidence type="ECO:0000256" key="2">
    <source>
        <dbReference type="ARBA" id="ARBA00019992"/>
    </source>
</evidence>
<gene>
    <name evidence="6" type="ORF">D8674_016279</name>
</gene>
<dbReference type="PANTHER" id="PTHR16263:SF4">
    <property type="entry name" value="TETRATRICOPEPTIDE REPEAT PROTEIN 38"/>
    <property type="match status" value="1"/>
</dbReference>
<evidence type="ECO:0000256" key="4">
    <source>
        <dbReference type="ARBA" id="ARBA00022803"/>
    </source>
</evidence>
<sequence>MGMRILSDPLKSGDLTITFNDLPSSSTIFTLIFQFTGKRKQNPVLVGVAGPVLSKKLCSFDRRGVERKPQLATGSWKMEAELKVDKFGYEVRTSSDACVSAINAFYDQVLNYRRRPSVILEAAAHDDQCVLANILAAYFLSSDPSQAPSHLQAAKSRLEQATPYEKAVFDAVNCLISKDRDDDVAFELHSKLLKSFPRDLASLQRAQVLPSNEQEDFVYGMLAFPLLELGRMEEAEKAAKKGYEINKRDCWVQHNFMEECSPSWDLCSSFMFTHNWWHVALCYLEGHVYLNALGLLLRVHVRGEMDAFEDHLKTLANCVTDQANWYLEWHLDVLILWALSCTGEISKAEELLKGLKSRIAKMNKKKQQFMQKAMLLAEATYEYGKGNEKQALELLGPEFDADNCKMIGASAEQIDIFNEVWYCMLLNNGQAAKAIEVLKKRIKSREGIPFLWRLLERSYKLTGRDEEAATASEEAKRLENAYFP</sequence>
<dbReference type="InterPro" id="IPR011990">
    <property type="entry name" value="TPR-like_helical_dom_sf"/>
</dbReference>
<dbReference type="InterPro" id="IPR033891">
    <property type="entry name" value="TTC38"/>
</dbReference>
<name>A0A5N5H9D6_9ROSA</name>
<keyword evidence="4" id="KW-0802">TPR repeat</keyword>
<evidence type="ECO:0000256" key="1">
    <source>
        <dbReference type="ARBA" id="ARBA00005857"/>
    </source>
</evidence>
<dbReference type="Gene3D" id="1.25.40.10">
    <property type="entry name" value="Tetratricopeptide repeat domain"/>
    <property type="match status" value="1"/>
</dbReference>
<evidence type="ECO:0000313" key="7">
    <source>
        <dbReference type="Proteomes" id="UP000327157"/>
    </source>
</evidence>
<comment type="caution">
    <text evidence="6">The sequence shown here is derived from an EMBL/GenBank/DDBJ whole genome shotgun (WGS) entry which is preliminary data.</text>
</comment>
<evidence type="ECO:0000313" key="6">
    <source>
        <dbReference type="EMBL" id="KAB2624619.1"/>
    </source>
</evidence>
<evidence type="ECO:0000256" key="3">
    <source>
        <dbReference type="ARBA" id="ARBA00022737"/>
    </source>
</evidence>
<reference evidence="7" key="2">
    <citation type="submission" date="2019-10" db="EMBL/GenBank/DDBJ databases">
        <title>A de novo genome assembly of a pear dwarfing rootstock.</title>
        <authorList>
            <person name="Wang F."/>
            <person name="Wang J."/>
            <person name="Li S."/>
            <person name="Zhang Y."/>
            <person name="Fang M."/>
            <person name="Ma L."/>
            <person name="Zhao Y."/>
            <person name="Jiang S."/>
        </authorList>
    </citation>
    <scope>NUCLEOTIDE SEQUENCE [LARGE SCALE GENOMIC DNA]</scope>
</reference>
<dbReference type="CDD" id="cd05804">
    <property type="entry name" value="StaR_like"/>
    <property type="match status" value="1"/>
</dbReference>
<dbReference type="PANTHER" id="PTHR16263">
    <property type="entry name" value="TETRATRICOPEPTIDE REPEAT PROTEIN 38"/>
    <property type="match status" value="1"/>
</dbReference>
<reference evidence="6 7" key="3">
    <citation type="submission" date="2019-11" db="EMBL/GenBank/DDBJ databases">
        <title>A de novo genome assembly of a pear dwarfing rootstock.</title>
        <authorList>
            <person name="Wang F."/>
            <person name="Wang J."/>
            <person name="Li S."/>
            <person name="Zhang Y."/>
            <person name="Fang M."/>
            <person name="Ma L."/>
            <person name="Zhao Y."/>
            <person name="Jiang S."/>
        </authorList>
    </citation>
    <scope>NUCLEOTIDE SEQUENCE [LARGE SCALE GENOMIC DNA]</scope>
    <source>
        <strain evidence="6">S2</strain>
        <tissue evidence="6">Leaf</tissue>
    </source>
</reference>
<reference evidence="6 7" key="1">
    <citation type="submission" date="2019-09" db="EMBL/GenBank/DDBJ databases">
        <authorList>
            <person name="Ou C."/>
        </authorList>
    </citation>
    <scope>NUCLEOTIDE SEQUENCE [LARGE SCALE GENOMIC DNA]</scope>
    <source>
        <strain evidence="6">S2</strain>
        <tissue evidence="6">Leaf</tissue>
    </source>
</reference>
<keyword evidence="7" id="KW-1185">Reference proteome</keyword>
<accession>A0A5N5H9D6</accession>
<protein>
    <recommendedName>
        <fullName evidence="2">Tetratricopeptide repeat protein 38</fullName>
    </recommendedName>
</protein>
<feature type="coiled-coil region" evidence="5">
    <location>
        <begin position="345"/>
        <end position="372"/>
    </location>
</feature>
<dbReference type="OrthoDB" id="1427555at2759"/>
<comment type="similarity">
    <text evidence="1">Belongs to the TTC38 family.</text>
</comment>
<evidence type="ECO:0000256" key="5">
    <source>
        <dbReference type="SAM" id="Coils"/>
    </source>
</evidence>
<proteinExistence type="inferred from homology"/>
<dbReference type="Proteomes" id="UP000327157">
    <property type="component" value="Chromosome 16"/>
</dbReference>
<keyword evidence="5" id="KW-0175">Coiled coil</keyword>
<organism evidence="6 7">
    <name type="scientific">Pyrus ussuriensis x Pyrus communis</name>
    <dbReference type="NCBI Taxonomy" id="2448454"/>
    <lineage>
        <taxon>Eukaryota</taxon>
        <taxon>Viridiplantae</taxon>
        <taxon>Streptophyta</taxon>
        <taxon>Embryophyta</taxon>
        <taxon>Tracheophyta</taxon>
        <taxon>Spermatophyta</taxon>
        <taxon>Magnoliopsida</taxon>
        <taxon>eudicotyledons</taxon>
        <taxon>Gunneridae</taxon>
        <taxon>Pentapetalae</taxon>
        <taxon>rosids</taxon>
        <taxon>fabids</taxon>
        <taxon>Rosales</taxon>
        <taxon>Rosaceae</taxon>
        <taxon>Amygdaloideae</taxon>
        <taxon>Maleae</taxon>
        <taxon>Pyrus</taxon>
    </lineage>
</organism>